<name>A0A5N6P1B1_9ASTR</name>
<dbReference type="InterPro" id="IPR012340">
    <property type="entry name" value="NA-bd_OB-fold"/>
</dbReference>
<gene>
    <name evidence="1" type="ORF">E3N88_13958</name>
</gene>
<dbReference type="AlphaFoldDB" id="A0A5N6P1B1"/>
<reference evidence="1 2" key="1">
    <citation type="submission" date="2019-05" db="EMBL/GenBank/DDBJ databases">
        <title>Mikania micrantha, genome provides insights into the molecular mechanism of rapid growth.</title>
        <authorList>
            <person name="Liu B."/>
        </authorList>
    </citation>
    <scope>NUCLEOTIDE SEQUENCE [LARGE SCALE GENOMIC DNA]</scope>
    <source>
        <strain evidence="1">NLD-2019</strain>
        <tissue evidence="1">Leaf</tissue>
    </source>
</reference>
<dbReference type="OrthoDB" id="1743930at2759"/>
<dbReference type="Proteomes" id="UP000326396">
    <property type="component" value="Linkage Group LG15"/>
</dbReference>
<organism evidence="1 2">
    <name type="scientific">Mikania micrantha</name>
    <name type="common">bitter vine</name>
    <dbReference type="NCBI Taxonomy" id="192012"/>
    <lineage>
        <taxon>Eukaryota</taxon>
        <taxon>Viridiplantae</taxon>
        <taxon>Streptophyta</taxon>
        <taxon>Embryophyta</taxon>
        <taxon>Tracheophyta</taxon>
        <taxon>Spermatophyta</taxon>
        <taxon>Magnoliopsida</taxon>
        <taxon>eudicotyledons</taxon>
        <taxon>Gunneridae</taxon>
        <taxon>Pentapetalae</taxon>
        <taxon>asterids</taxon>
        <taxon>campanulids</taxon>
        <taxon>Asterales</taxon>
        <taxon>Asteraceae</taxon>
        <taxon>Asteroideae</taxon>
        <taxon>Heliantheae alliance</taxon>
        <taxon>Eupatorieae</taxon>
        <taxon>Mikania</taxon>
    </lineage>
</organism>
<keyword evidence="2" id="KW-1185">Reference proteome</keyword>
<sequence>MEYADFDVPNEATFKNADGIQWKLRLTTNLYRGRASTMFMFGYTLKLTMKEPVVAPEITMLNHLDVSIDDYIIKVRILMKWQQLDRKIPNEDGSIEMILIDEEIQVRVQHINDVVPLTIFDRDVTKVILKSARELLDGVDQDDDFLLDKKLAFKIEVSDFNLKNNYQVYGILKITNDSSILSELDKRVNIIHPNDSDSPNLAMSEFTSQDTTGMKVMSFSGDNSTPTLFTNVKRKLIEVYVLEEYSSVHSKKSLTIDDKENDKLNVASKRKLIIPKLEKF</sequence>
<protein>
    <submittedName>
        <fullName evidence="1">Uncharacterized protein</fullName>
    </submittedName>
</protein>
<dbReference type="Gene3D" id="2.40.50.140">
    <property type="entry name" value="Nucleic acid-binding proteins"/>
    <property type="match status" value="1"/>
</dbReference>
<evidence type="ECO:0000313" key="2">
    <source>
        <dbReference type="Proteomes" id="UP000326396"/>
    </source>
</evidence>
<dbReference type="EMBL" id="SZYD01000007">
    <property type="protein sequence ID" value="KAD5802598.1"/>
    <property type="molecule type" value="Genomic_DNA"/>
</dbReference>
<evidence type="ECO:0000313" key="1">
    <source>
        <dbReference type="EMBL" id="KAD5802598.1"/>
    </source>
</evidence>
<comment type="caution">
    <text evidence="1">The sequence shown here is derived from an EMBL/GenBank/DDBJ whole genome shotgun (WGS) entry which is preliminary data.</text>
</comment>
<accession>A0A5N6P1B1</accession>
<proteinExistence type="predicted"/>